<name>A0ACC2W4F7_9TREE</name>
<evidence type="ECO:0000313" key="2">
    <source>
        <dbReference type="Proteomes" id="UP001227268"/>
    </source>
</evidence>
<reference evidence="1" key="1">
    <citation type="submission" date="2023-04" db="EMBL/GenBank/DDBJ databases">
        <title>Draft Genome sequencing of Naganishia species isolated from polar environments using Oxford Nanopore Technology.</title>
        <authorList>
            <person name="Leo P."/>
            <person name="Venkateswaran K."/>
        </authorList>
    </citation>
    <scope>NUCLEOTIDE SEQUENCE</scope>
    <source>
        <strain evidence="1">MNA-CCFEE 5423</strain>
    </source>
</reference>
<keyword evidence="2" id="KW-1185">Reference proteome</keyword>
<sequence>MQDQFFELENDKVKQRVDVAPSSVISVQAQATRAVLIHQQQHGQFKVRIHTHGFAKPNDKAALDLMDRAAKRVMEEVPDVVVGFGESDEYSKIVTLIVSCFTSAYVFYWTQYMPKDRILQYPPIFDGRIVQYPSEKEVKDYFKWRAVDTHINNLYNTTFWALVLQGGQSTTQANETLSEQHNDESSETAIPTAEDARKASNPLFGHKQKKKPRPVVPFDGTNGEVVVLHVDMVRDDFWNERPWLLR</sequence>
<accession>A0ACC2W4F7</accession>
<evidence type="ECO:0000313" key="1">
    <source>
        <dbReference type="EMBL" id="KAJ9106296.1"/>
    </source>
</evidence>
<gene>
    <name evidence="1" type="ORF">QFC21_001441</name>
</gene>
<protein>
    <submittedName>
        <fullName evidence="1">Uncharacterized protein</fullName>
    </submittedName>
</protein>
<proteinExistence type="predicted"/>
<comment type="caution">
    <text evidence="1">The sequence shown here is derived from an EMBL/GenBank/DDBJ whole genome shotgun (WGS) entry which is preliminary data.</text>
</comment>
<dbReference type="Proteomes" id="UP001227268">
    <property type="component" value="Unassembled WGS sequence"/>
</dbReference>
<organism evidence="1 2">
    <name type="scientific">Naganishia friedmannii</name>
    <dbReference type="NCBI Taxonomy" id="89922"/>
    <lineage>
        <taxon>Eukaryota</taxon>
        <taxon>Fungi</taxon>
        <taxon>Dikarya</taxon>
        <taxon>Basidiomycota</taxon>
        <taxon>Agaricomycotina</taxon>
        <taxon>Tremellomycetes</taxon>
        <taxon>Filobasidiales</taxon>
        <taxon>Filobasidiaceae</taxon>
        <taxon>Naganishia</taxon>
    </lineage>
</organism>
<dbReference type="EMBL" id="JASBWT010000003">
    <property type="protein sequence ID" value="KAJ9106296.1"/>
    <property type="molecule type" value="Genomic_DNA"/>
</dbReference>